<feature type="region of interest" description="Disordered" evidence="1">
    <location>
        <begin position="96"/>
        <end position="162"/>
    </location>
</feature>
<comment type="caution">
    <text evidence="2">The sequence shown here is derived from an EMBL/GenBank/DDBJ whole genome shotgun (WGS) entry which is preliminary data.</text>
</comment>
<feature type="compositionally biased region" description="Basic and acidic residues" evidence="1">
    <location>
        <begin position="134"/>
        <end position="146"/>
    </location>
</feature>
<protein>
    <submittedName>
        <fullName evidence="2">Uncharacterized protein</fullName>
    </submittedName>
</protein>
<dbReference type="AlphaFoldDB" id="A0A6N2AFV5"/>
<evidence type="ECO:0000256" key="1">
    <source>
        <dbReference type="SAM" id="MobiDB-lite"/>
    </source>
</evidence>
<name>A0A6N2AFV5_SOLCI</name>
<proteinExistence type="predicted"/>
<gene>
    <name evidence="2" type="ORF">EJD97_022615</name>
</gene>
<feature type="non-terminal residue" evidence="2">
    <location>
        <position position="197"/>
    </location>
</feature>
<evidence type="ECO:0000313" key="2">
    <source>
        <dbReference type="EMBL" id="TMW80224.1"/>
    </source>
</evidence>
<organism evidence="2">
    <name type="scientific">Solanum chilense</name>
    <name type="common">Tomato</name>
    <name type="synonym">Lycopersicon chilense</name>
    <dbReference type="NCBI Taxonomy" id="4083"/>
    <lineage>
        <taxon>Eukaryota</taxon>
        <taxon>Viridiplantae</taxon>
        <taxon>Streptophyta</taxon>
        <taxon>Embryophyta</taxon>
        <taxon>Tracheophyta</taxon>
        <taxon>Spermatophyta</taxon>
        <taxon>Magnoliopsida</taxon>
        <taxon>eudicotyledons</taxon>
        <taxon>Gunneridae</taxon>
        <taxon>Pentapetalae</taxon>
        <taxon>asterids</taxon>
        <taxon>lamiids</taxon>
        <taxon>Solanales</taxon>
        <taxon>Solanaceae</taxon>
        <taxon>Solanoideae</taxon>
        <taxon>Solaneae</taxon>
        <taxon>Solanum</taxon>
        <taxon>Solanum subgen. Lycopersicon</taxon>
    </lineage>
</organism>
<sequence length="197" mass="22130">MDNQTKILINRIYEKMKKVDESIDEKGQKLFNSRDELSKLSEQSRMLQFEINQLSTDQAENMREFLLLCEHLDSRPIQNSNLKESINLNKVAGDVPPAPSAKNISTVCTNMPSSSKKDVRESRANEASSSSSVKAEKISGKPENKTNTDSSGAKVFSSLQGKHPKEEEYLKFTRYIYNLPEQSGETYGVLGTTSLFP</sequence>
<dbReference type="EMBL" id="RXGB01071483">
    <property type="protein sequence ID" value="TMW80224.1"/>
    <property type="molecule type" value="Genomic_DNA"/>
</dbReference>
<accession>A0A6N2AFV5</accession>
<feature type="compositionally biased region" description="Basic and acidic residues" evidence="1">
    <location>
        <begin position="115"/>
        <end position="124"/>
    </location>
</feature>
<feature type="compositionally biased region" description="Polar residues" evidence="1">
    <location>
        <begin position="102"/>
        <end position="114"/>
    </location>
</feature>
<reference evidence="2" key="1">
    <citation type="submission" date="2019-05" db="EMBL/GenBank/DDBJ databases">
        <title>The de novo reference genome and transcriptome assemblies of the wild tomato species Solanum chilense.</title>
        <authorList>
            <person name="Stam R."/>
            <person name="Nosenko T."/>
            <person name="Hoerger A.C."/>
            <person name="Stephan W."/>
            <person name="Seidel M.A."/>
            <person name="Kuhn J.M.M."/>
            <person name="Haberer G."/>
            <person name="Tellier A."/>
        </authorList>
    </citation>
    <scope>NUCLEOTIDE SEQUENCE</scope>
    <source>
        <tissue evidence="2">Mature leaves</tissue>
    </source>
</reference>